<gene>
    <name evidence="5" type="ORF">FE257_008844</name>
</gene>
<dbReference type="Gene3D" id="3.40.605.10">
    <property type="entry name" value="Aldehyde Dehydrogenase, Chain A, domain 1"/>
    <property type="match status" value="1"/>
</dbReference>
<keyword evidence="6" id="KW-1185">Reference proteome</keyword>
<dbReference type="InterPro" id="IPR050740">
    <property type="entry name" value="Aldehyde_DH_Superfamily"/>
</dbReference>
<dbReference type="FunFam" id="3.40.605.10:FF:000012">
    <property type="entry name" value="NAD-dependent succinate-semialdehyde dehydrogenase"/>
    <property type="match status" value="1"/>
</dbReference>
<evidence type="ECO:0000256" key="2">
    <source>
        <dbReference type="ARBA" id="ARBA00022857"/>
    </source>
</evidence>
<name>A0AAD4CKM7_ASPNN</name>
<reference evidence="5" key="1">
    <citation type="journal article" date="2019" name="Beilstein J. Org. Chem.">
        <title>Nanangenines: drimane sesquiterpenoids as the dominant metabolite cohort of a novel Australian fungus, Aspergillus nanangensis.</title>
        <authorList>
            <person name="Lacey H.J."/>
            <person name="Gilchrist C.L.M."/>
            <person name="Crombie A."/>
            <person name="Kalaitzis J.A."/>
            <person name="Vuong D."/>
            <person name="Rutledge P.J."/>
            <person name="Turner P."/>
            <person name="Pitt J.I."/>
            <person name="Lacey E."/>
            <person name="Chooi Y.H."/>
            <person name="Piggott A.M."/>
        </authorList>
    </citation>
    <scope>NUCLEOTIDE SEQUENCE</scope>
    <source>
        <strain evidence="5">MST-FP2251</strain>
    </source>
</reference>
<evidence type="ECO:0000313" key="6">
    <source>
        <dbReference type="Proteomes" id="UP001194746"/>
    </source>
</evidence>
<dbReference type="AlphaFoldDB" id="A0AAD4CKM7"/>
<evidence type="ECO:0000256" key="3">
    <source>
        <dbReference type="ARBA" id="ARBA00023002"/>
    </source>
</evidence>
<proteinExistence type="inferred from homology"/>
<keyword evidence="2" id="KW-0521">NADP</keyword>
<dbReference type="PANTHER" id="PTHR43353:SF6">
    <property type="entry name" value="CYTOPLASMIC ALDEHYDE DEHYDROGENASE (EUROFUNG)"/>
    <property type="match status" value="1"/>
</dbReference>
<dbReference type="CDD" id="cd07105">
    <property type="entry name" value="ALDH_SaliADH"/>
    <property type="match status" value="1"/>
</dbReference>
<dbReference type="EMBL" id="VCAU01000049">
    <property type="protein sequence ID" value="KAF9888274.1"/>
    <property type="molecule type" value="Genomic_DNA"/>
</dbReference>
<dbReference type="InterPro" id="IPR016161">
    <property type="entry name" value="Ald_DH/histidinol_DH"/>
</dbReference>
<dbReference type="InterPro" id="IPR016162">
    <property type="entry name" value="Ald_DH_N"/>
</dbReference>
<dbReference type="InterPro" id="IPR016163">
    <property type="entry name" value="Ald_DH_C"/>
</dbReference>
<evidence type="ECO:0000313" key="5">
    <source>
        <dbReference type="EMBL" id="KAF9888274.1"/>
    </source>
</evidence>
<reference evidence="5" key="2">
    <citation type="submission" date="2020-02" db="EMBL/GenBank/DDBJ databases">
        <authorList>
            <person name="Gilchrist C.L.M."/>
            <person name="Chooi Y.-H."/>
        </authorList>
    </citation>
    <scope>NUCLEOTIDE SEQUENCE</scope>
    <source>
        <strain evidence="5">MST-FP2251</strain>
    </source>
</reference>
<comment type="caution">
    <text evidence="5">The sequence shown here is derived from an EMBL/GenBank/DDBJ whole genome shotgun (WGS) entry which is preliminary data.</text>
</comment>
<sequence length="506" mass="54840">MLSPTALIWRRFRMVARSSATPANIRYTHSTGKLIPLVIDGHDASSTATFPVVSPLTGREVWSAASASPQNVCDAIDAAQRAFPAWSRTKPAERRDILLRAADRMVQRKDELADYMRVEIGATRDYQDFILGLAIEGLKDTAGRITQAVQGYVPDSMHKGMRAMVWKRPYGVILGIAPWNAPYHLGLRAITSAIAAGNTAVLKGSELSPRCYWAFTDVLREAGLPNGCLNLLFHQPADAAAITESLVEHPHVKKINFTGSTKVGAVIAAAAGRHLKPVLMELGGKANALVLADADLHLAAQQCMMGAFVNTGQICMSTERILVHSSVADEFQSILADTIRQTFTEEPPVLVTAQSAQRNRDLVTDAVAKGARVLCGTTHAEQPRGEVAAEMSPIVLGNVDQTMSLYRTESFGPSVSLFTFDTEEEALALANDTEYGLAASVFTRDLNTAFRVSERLDSGAVHINSMTVHDEFALPHGGVKQSGFGRFNGAQGLDEFLYTKSVTWME</sequence>
<dbReference type="Proteomes" id="UP001194746">
    <property type="component" value="Unassembled WGS sequence"/>
</dbReference>
<accession>A0AAD4CKM7</accession>
<protein>
    <recommendedName>
        <fullName evidence="4">Aldehyde dehydrogenase domain-containing protein</fullName>
    </recommendedName>
</protein>
<dbReference type="Pfam" id="PF00171">
    <property type="entry name" value="Aldedh"/>
    <property type="match status" value="1"/>
</dbReference>
<dbReference type="PANTHER" id="PTHR43353">
    <property type="entry name" value="SUCCINATE-SEMIALDEHYDE DEHYDROGENASE, MITOCHONDRIAL"/>
    <property type="match status" value="1"/>
</dbReference>
<evidence type="ECO:0000259" key="4">
    <source>
        <dbReference type="Pfam" id="PF00171"/>
    </source>
</evidence>
<feature type="domain" description="Aldehyde dehydrogenase" evidence="4">
    <location>
        <begin position="46"/>
        <end position="502"/>
    </location>
</feature>
<dbReference type="SUPFAM" id="SSF53720">
    <property type="entry name" value="ALDH-like"/>
    <property type="match status" value="1"/>
</dbReference>
<dbReference type="InterPro" id="IPR015590">
    <property type="entry name" value="Aldehyde_DH_dom"/>
</dbReference>
<comment type="similarity">
    <text evidence="1">Belongs to the aldehyde dehydrogenase family.</text>
</comment>
<evidence type="ECO:0000256" key="1">
    <source>
        <dbReference type="ARBA" id="ARBA00009986"/>
    </source>
</evidence>
<organism evidence="5 6">
    <name type="scientific">Aspergillus nanangensis</name>
    <dbReference type="NCBI Taxonomy" id="2582783"/>
    <lineage>
        <taxon>Eukaryota</taxon>
        <taxon>Fungi</taxon>
        <taxon>Dikarya</taxon>
        <taxon>Ascomycota</taxon>
        <taxon>Pezizomycotina</taxon>
        <taxon>Eurotiomycetes</taxon>
        <taxon>Eurotiomycetidae</taxon>
        <taxon>Eurotiales</taxon>
        <taxon>Aspergillaceae</taxon>
        <taxon>Aspergillus</taxon>
        <taxon>Aspergillus subgen. Circumdati</taxon>
    </lineage>
</organism>
<keyword evidence="3" id="KW-0560">Oxidoreductase</keyword>
<dbReference type="Gene3D" id="3.40.309.10">
    <property type="entry name" value="Aldehyde Dehydrogenase, Chain A, domain 2"/>
    <property type="match status" value="1"/>
</dbReference>
<dbReference type="GO" id="GO:0009450">
    <property type="term" value="P:gamma-aminobutyric acid catabolic process"/>
    <property type="evidence" value="ECO:0007669"/>
    <property type="project" value="TreeGrafter"/>
</dbReference>
<dbReference type="GO" id="GO:0004777">
    <property type="term" value="F:succinate-semialdehyde dehydrogenase (NAD+) activity"/>
    <property type="evidence" value="ECO:0007669"/>
    <property type="project" value="TreeGrafter"/>
</dbReference>